<dbReference type="EMBL" id="SNVJ01000016">
    <property type="protein sequence ID" value="MXP64977.1"/>
    <property type="molecule type" value="Genomic_DNA"/>
</dbReference>
<evidence type="ECO:0000256" key="1">
    <source>
        <dbReference type="SAM" id="SignalP"/>
    </source>
</evidence>
<name>A0A845BI52_9PROT</name>
<evidence type="ECO:0008006" key="4">
    <source>
        <dbReference type="Google" id="ProtNLM"/>
    </source>
</evidence>
<organism evidence="2 3">
    <name type="scientific">Teichococcus coralli</name>
    <dbReference type="NCBI Taxonomy" id="2545983"/>
    <lineage>
        <taxon>Bacteria</taxon>
        <taxon>Pseudomonadati</taxon>
        <taxon>Pseudomonadota</taxon>
        <taxon>Alphaproteobacteria</taxon>
        <taxon>Acetobacterales</taxon>
        <taxon>Roseomonadaceae</taxon>
        <taxon>Roseomonas</taxon>
    </lineage>
</organism>
<feature type="signal peptide" evidence="1">
    <location>
        <begin position="1"/>
        <end position="23"/>
    </location>
</feature>
<evidence type="ECO:0000313" key="2">
    <source>
        <dbReference type="EMBL" id="MXP64977.1"/>
    </source>
</evidence>
<dbReference type="Proteomes" id="UP000460715">
    <property type="component" value="Unassembled WGS sequence"/>
</dbReference>
<feature type="chain" id="PRO_5032678596" description="Lipoprotein" evidence="1">
    <location>
        <begin position="24"/>
        <end position="119"/>
    </location>
</feature>
<accession>A0A845BI52</accession>
<reference evidence="2 3" key="1">
    <citation type="submission" date="2019-03" db="EMBL/GenBank/DDBJ databases">
        <title>Roseomonas sp. a novel Roseomonas species isolated from Sea whip Gorgonian.</title>
        <authorList>
            <person name="Li F."/>
            <person name="Pan X."/>
            <person name="Huang S."/>
            <person name="Li Z."/>
            <person name="Meng B."/>
        </authorList>
    </citation>
    <scope>NUCLEOTIDE SEQUENCE [LARGE SCALE GENOMIC DNA]</scope>
    <source>
        <strain evidence="2 3">M0104</strain>
    </source>
</reference>
<comment type="caution">
    <text evidence="2">The sequence shown here is derived from an EMBL/GenBank/DDBJ whole genome shotgun (WGS) entry which is preliminary data.</text>
</comment>
<keyword evidence="3" id="KW-1185">Reference proteome</keyword>
<gene>
    <name evidence="2" type="ORF">E0493_16635</name>
</gene>
<sequence length="119" mass="13268">MRIHGSFRRPCCALLLLLVAGCAGWVKPGATGTEADAVLAQCRSRAEAQFPLVRQTEVQRPGYWVPSRTECGPRRSGCRTSGSFFQPPVYRDRDLNAPLRDAMIETCMRDQGWARKEGL</sequence>
<dbReference type="AlphaFoldDB" id="A0A845BI52"/>
<proteinExistence type="predicted"/>
<dbReference type="OrthoDB" id="7274329at2"/>
<dbReference type="RefSeq" id="WP_160938385.1">
    <property type="nucleotide sequence ID" value="NZ_SNVJ01000016.1"/>
</dbReference>
<dbReference type="PROSITE" id="PS51257">
    <property type="entry name" value="PROKAR_LIPOPROTEIN"/>
    <property type="match status" value="1"/>
</dbReference>
<protein>
    <recommendedName>
        <fullName evidence="4">Lipoprotein</fullName>
    </recommendedName>
</protein>
<keyword evidence="1" id="KW-0732">Signal</keyword>
<evidence type="ECO:0000313" key="3">
    <source>
        <dbReference type="Proteomes" id="UP000460715"/>
    </source>
</evidence>